<dbReference type="AlphaFoldDB" id="A0A218XV06"/>
<dbReference type="CDD" id="cd07816">
    <property type="entry name" value="Bet_v1-like"/>
    <property type="match status" value="2"/>
</dbReference>
<keyword evidence="3" id="KW-0568">Pathogenesis-related protein</keyword>
<dbReference type="Gene3D" id="3.30.530.20">
    <property type="match status" value="3"/>
</dbReference>
<dbReference type="GO" id="GO:0005634">
    <property type="term" value="C:nucleus"/>
    <property type="evidence" value="ECO:0007669"/>
    <property type="project" value="TreeGrafter"/>
</dbReference>
<accession>A0A218XV06</accession>
<dbReference type="InterPro" id="IPR000916">
    <property type="entry name" value="Bet_v_I/MLP"/>
</dbReference>
<dbReference type="PANTHER" id="PTHR31213:SF157">
    <property type="entry name" value="MAJOR ALLERGEN MAL D 1-LIKE"/>
    <property type="match status" value="1"/>
</dbReference>
<dbReference type="FunFam" id="3.30.530.20:FF:000007">
    <property type="entry name" value="Major pollen allergen Bet v 1-A"/>
    <property type="match status" value="2"/>
</dbReference>
<comment type="similarity">
    <text evidence="1">Belongs to the BetVI family.</text>
</comment>
<dbReference type="PRINTS" id="PR00634">
    <property type="entry name" value="BETALLERGEN"/>
</dbReference>
<comment type="caution">
    <text evidence="5">The sequence shown here is derived from an EMBL/GenBank/DDBJ whole genome shotgun (WGS) entry which is preliminary data.</text>
</comment>
<dbReference type="GO" id="GO:0038023">
    <property type="term" value="F:signaling receptor activity"/>
    <property type="evidence" value="ECO:0007669"/>
    <property type="project" value="InterPro"/>
</dbReference>
<name>A0A218XV06_PUNGR</name>
<dbReference type="Pfam" id="PF00407">
    <property type="entry name" value="Bet_v_1"/>
    <property type="match status" value="1"/>
</dbReference>
<evidence type="ECO:0000313" key="5">
    <source>
        <dbReference type="EMBL" id="OWM88102.1"/>
    </source>
</evidence>
<dbReference type="InterPro" id="IPR024949">
    <property type="entry name" value="Bet_v_I_allergen"/>
</dbReference>
<evidence type="ECO:0000256" key="3">
    <source>
        <dbReference type="ARBA" id="ARBA00023265"/>
    </source>
</evidence>
<evidence type="ECO:0000256" key="2">
    <source>
        <dbReference type="ARBA" id="ARBA00022821"/>
    </source>
</evidence>
<keyword evidence="2" id="KW-0611">Plant defense</keyword>
<dbReference type="GO" id="GO:0006952">
    <property type="term" value="P:defense response"/>
    <property type="evidence" value="ECO:0007669"/>
    <property type="project" value="UniProtKB-KW"/>
</dbReference>
<protein>
    <recommendedName>
        <fullName evidence="4">Bet v I/Major latex protein domain-containing protein</fullName>
    </recommendedName>
</protein>
<dbReference type="EMBL" id="MTKT01000799">
    <property type="protein sequence ID" value="OWM88102.1"/>
    <property type="molecule type" value="Genomic_DNA"/>
</dbReference>
<dbReference type="GO" id="GO:0004864">
    <property type="term" value="F:protein phosphatase inhibitor activity"/>
    <property type="evidence" value="ECO:0007669"/>
    <property type="project" value="InterPro"/>
</dbReference>
<organism evidence="5 6">
    <name type="scientific">Punica granatum</name>
    <name type="common">Pomegranate</name>
    <dbReference type="NCBI Taxonomy" id="22663"/>
    <lineage>
        <taxon>Eukaryota</taxon>
        <taxon>Viridiplantae</taxon>
        <taxon>Streptophyta</taxon>
        <taxon>Embryophyta</taxon>
        <taxon>Tracheophyta</taxon>
        <taxon>Spermatophyta</taxon>
        <taxon>Magnoliopsida</taxon>
        <taxon>eudicotyledons</taxon>
        <taxon>Gunneridae</taxon>
        <taxon>Pentapetalae</taxon>
        <taxon>rosids</taxon>
        <taxon>malvids</taxon>
        <taxon>Myrtales</taxon>
        <taxon>Lythraceae</taxon>
        <taxon>Punica</taxon>
    </lineage>
</organism>
<dbReference type="SUPFAM" id="SSF55961">
    <property type="entry name" value="Bet v1-like"/>
    <property type="match status" value="2"/>
</dbReference>
<dbReference type="Proteomes" id="UP000197138">
    <property type="component" value="Unassembled WGS sequence"/>
</dbReference>
<gene>
    <name evidence="5" type="ORF">CDL15_Pgr016675</name>
</gene>
<feature type="domain" description="Bet v I/Major latex protein" evidence="4">
    <location>
        <begin position="251"/>
        <end position="399"/>
    </location>
</feature>
<evidence type="ECO:0000313" key="6">
    <source>
        <dbReference type="Proteomes" id="UP000197138"/>
    </source>
</evidence>
<evidence type="ECO:0000259" key="4">
    <source>
        <dbReference type="Pfam" id="PF00407"/>
    </source>
</evidence>
<dbReference type="InterPro" id="IPR050279">
    <property type="entry name" value="Plant_def-hormone_signal"/>
</dbReference>
<reference evidence="6" key="1">
    <citation type="journal article" date="2017" name="Plant J.">
        <title>The pomegranate (Punica granatum L.) genome and the genomics of punicalagin biosynthesis.</title>
        <authorList>
            <person name="Qin G."/>
            <person name="Xu C."/>
            <person name="Ming R."/>
            <person name="Tang H."/>
            <person name="Guyot R."/>
            <person name="Kramer E.M."/>
            <person name="Hu Y."/>
            <person name="Yi X."/>
            <person name="Qi Y."/>
            <person name="Xu X."/>
            <person name="Gao Z."/>
            <person name="Pan H."/>
            <person name="Jian J."/>
            <person name="Tian Y."/>
            <person name="Yue Z."/>
            <person name="Xu Y."/>
        </authorList>
    </citation>
    <scope>NUCLEOTIDE SEQUENCE [LARGE SCALE GENOMIC DNA]</scope>
    <source>
        <strain evidence="6">cv. Dabenzi</strain>
    </source>
</reference>
<dbReference type="PANTHER" id="PTHR31213">
    <property type="entry name" value="OS08G0374000 PROTEIN-RELATED"/>
    <property type="match status" value="1"/>
</dbReference>
<evidence type="ECO:0000256" key="1">
    <source>
        <dbReference type="ARBA" id="ARBA00009744"/>
    </source>
</evidence>
<dbReference type="GO" id="GO:0009738">
    <property type="term" value="P:abscisic acid-activated signaling pathway"/>
    <property type="evidence" value="ECO:0007669"/>
    <property type="project" value="InterPro"/>
</dbReference>
<proteinExistence type="inferred from homology"/>
<dbReference type="InterPro" id="IPR023393">
    <property type="entry name" value="START-like_dom_sf"/>
</dbReference>
<dbReference type="GO" id="GO:0010427">
    <property type="term" value="F:abscisic acid binding"/>
    <property type="evidence" value="ECO:0007669"/>
    <property type="project" value="InterPro"/>
</dbReference>
<sequence length="405" mass="44640">MAIACFNQELKTGTAPLRMFKALILDSHSLIPKIAPQVDAEKLVCKYTLIMSDSAFNKIESVVYEVKFEASSDDGCICKMTSKYHVKAGVELKEEDIKHGKDKATGLYKVVEEYLAANPDAYAVGFGIGKKVFLDNFVESHGFVLAPLDVILLQLHVSLHMTSFSASIASILCFSHFKCPPDTENMRKNKSFKVGLLNASNPTISLNKLDILDALSGDFGDEIVGVEDQSFEHSRWSDGSGELLSEAATCFTQEFTTSVAPSRMFKALILDSHNLIPTIAPQGIKSIQFVEGDGAAGSIKQTNFADGGHLKWLKHRIDAIDAEKLVCKYTLIESDIAFDKIESVVYEVKFEASSDGGCVCKMMSEYHVKPGVELKEEDIKQGKDKEMGLYKVVEEYLLANPEIYA</sequence>
<dbReference type="GO" id="GO:0005737">
    <property type="term" value="C:cytoplasm"/>
    <property type="evidence" value="ECO:0007669"/>
    <property type="project" value="TreeGrafter"/>
</dbReference>